<evidence type="ECO:0000256" key="5">
    <source>
        <dbReference type="SAM" id="MobiDB-lite"/>
    </source>
</evidence>
<evidence type="ECO:0000256" key="1">
    <source>
        <dbReference type="ARBA" id="ARBA00004123"/>
    </source>
</evidence>
<accession>A0A8H6BS62</accession>
<keyword evidence="4" id="KW-0539">Nucleus</keyword>
<dbReference type="AlphaFoldDB" id="A0A8H6BS62"/>
<evidence type="ECO:0000256" key="3">
    <source>
        <dbReference type="ARBA" id="ARBA00022454"/>
    </source>
</evidence>
<reference evidence="7 8" key="1">
    <citation type="submission" date="2020-03" db="EMBL/GenBank/DDBJ databases">
        <title>FDA dAtabase for Regulatory Grade micrObial Sequences (FDA-ARGOS): Supporting development and validation of Infectious Disease Dx tests.</title>
        <authorList>
            <person name="Campos J."/>
            <person name="Goldberg B."/>
            <person name="Tallon L."/>
            <person name="Sadzewicz L."/>
            <person name="Vavikolanu K."/>
            <person name="Mehta A."/>
            <person name="Aluvathingal J."/>
            <person name="Nadendla S."/>
            <person name="Nandy P."/>
            <person name="Geyer C."/>
            <person name="Yan Y."/>
            <person name="Sichtig H."/>
        </authorList>
    </citation>
    <scope>NUCLEOTIDE SEQUENCE [LARGE SCALE GENOMIC DNA]</scope>
    <source>
        <strain evidence="7 8">FDAARGOS_656</strain>
    </source>
</reference>
<feature type="region of interest" description="Disordered" evidence="5">
    <location>
        <begin position="294"/>
        <end position="349"/>
    </location>
</feature>
<dbReference type="Proteomes" id="UP000536275">
    <property type="component" value="Unassembled WGS sequence"/>
</dbReference>
<name>A0A8H6BS62_CANAX</name>
<proteinExistence type="predicted"/>
<feature type="compositionally biased region" description="Polar residues" evidence="5">
    <location>
        <begin position="1"/>
        <end position="15"/>
    </location>
</feature>
<dbReference type="SUPFAM" id="SSF47113">
    <property type="entry name" value="Histone-fold"/>
    <property type="match status" value="1"/>
</dbReference>
<feature type="region of interest" description="Disordered" evidence="5">
    <location>
        <begin position="185"/>
        <end position="219"/>
    </location>
</feature>
<protein>
    <recommendedName>
        <fullName evidence="6">CENP-T/Histone H4 histone fold domain-containing protein</fullName>
    </recommendedName>
</protein>
<feature type="compositionally biased region" description="Basic residues" evidence="5">
    <location>
        <begin position="113"/>
        <end position="122"/>
    </location>
</feature>
<feature type="compositionally biased region" description="Basic and acidic residues" evidence="5">
    <location>
        <begin position="418"/>
        <end position="430"/>
    </location>
</feature>
<dbReference type="GO" id="GO:0005634">
    <property type="term" value="C:nucleus"/>
    <property type="evidence" value="ECO:0007669"/>
    <property type="project" value="UniProtKB-SubCell"/>
</dbReference>
<feature type="compositionally biased region" description="Low complexity" evidence="5">
    <location>
        <begin position="372"/>
        <end position="393"/>
    </location>
</feature>
<dbReference type="GO" id="GO:0005694">
    <property type="term" value="C:chromosome"/>
    <property type="evidence" value="ECO:0007669"/>
    <property type="project" value="UniProtKB-SubCell"/>
</dbReference>
<organism evidence="7 8">
    <name type="scientific">Candida albicans</name>
    <name type="common">Yeast</name>
    <dbReference type="NCBI Taxonomy" id="5476"/>
    <lineage>
        <taxon>Eukaryota</taxon>
        <taxon>Fungi</taxon>
        <taxon>Dikarya</taxon>
        <taxon>Ascomycota</taxon>
        <taxon>Saccharomycotina</taxon>
        <taxon>Pichiomycetes</taxon>
        <taxon>Debaryomycetaceae</taxon>
        <taxon>Candida/Lodderomyces clade</taxon>
        <taxon>Candida</taxon>
    </lineage>
</organism>
<feature type="compositionally biased region" description="Basic and acidic residues" evidence="5">
    <location>
        <begin position="453"/>
        <end position="463"/>
    </location>
</feature>
<dbReference type="GO" id="GO:0046982">
    <property type="term" value="F:protein heterodimerization activity"/>
    <property type="evidence" value="ECO:0007669"/>
    <property type="project" value="InterPro"/>
</dbReference>
<dbReference type="InterPro" id="IPR035425">
    <property type="entry name" value="CENP-T/H4_C"/>
</dbReference>
<feature type="compositionally biased region" description="Polar residues" evidence="5">
    <location>
        <begin position="22"/>
        <end position="35"/>
    </location>
</feature>
<sequence length="756" mass="84914">MNGSVDLNNKSLSQPATPPRSSPNTTIDHSQSLPNSILRGSRRTSIYNIPLPPHGLSEATAFLSQQLQHQLSERGRSRSRHSTHNTTSNHGSVTPKSRRSVTPNSRMSLTPIRSRRNSRRRSSIIITKTGEKLYEPNYQGPITIDYLKFFCKTSIQNQDKINQQQQQQRQQQLGEPFVDTRDLVTSEERNDSRISETSKHVTQESTNVVSPFEKNESNSPLQIQEEFSQSLIIPSNNDNILESLDETKQDVNDVVLQEQHSHIDEMPQHDKDSPEKPKPLSYLQKILLAKSKKSSLISRKTSDETPTKEVVPKLDDLKQSEENDASTVDTGKQDSQFEQDNGEIIDKIDHFAIQDNSKISNSIFPDWRDNSESAGASAGATTISNTSSNNVNTKGPSTDILNDLESAEDNQTTVVGDSIKDFEPDKEDRVPVTTSSTESNGQQTETVELAKSQSDELNTKENENEGSNEIDWNIQEPDFALMDDEVPSQEPTPTNEIEEMNEPHESSSHEDDITPPLTNTQEGGSLSMAKDQVTPENLFISDQQLIDEEASDASANEIIQDEFFVDNDQSASIFEGIDDDIEEDESTDDNDQEFGLEPGKSNRVHLTRIIPQKRKQSPVSSTGVDVSIRDVSYIVKSIQAHKSLNTNLPSRKKFKKPKSLSREIVKSIQEKSNEFLDTLMDDLKSYAEHRQSQTVDMKDVLLYLQRINFAGKGSSTNETEIDRISELAQKFLPLENLIALDNDLYDTISPQKKKQK</sequence>
<feature type="compositionally biased region" description="Basic and acidic residues" evidence="5">
    <location>
        <begin position="501"/>
        <end position="512"/>
    </location>
</feature>
<feature type="compositionally biased region" description="Polar residues" evidence="5">
    <location>
        <begin position="325"/>
        <end position="339"/>
    </location>
</feature>
<feature type="compositionally biased region" description="Basic and acidic residues" evidence="5">
    <location>
        <begin position="185"/>
        <end position="202"/>
    </location>
</feature>
<evidence type="ECO:0000313" key="8">
    <source>
        <dbReference type="Proteomes" id="UP000536275"/>
    </source>
</evidence>
<feature type="domain" description="CENP-T/Histone H4 histone fold" evidence="6">
    <location>
        <begin position="653"/>
        <end position="740"/>
    </location>
</feature>
<keyword evidence="3" id="KW-0158">Chromosome</keyword>
<dbReference type="EMBL" id="JABWAD010000061">
    <property type="protein sequence ID" value="KAF6062939.1"/>
    <property type="molecule type" value="Genomic_DNA"/>
</dbReference>
<feature type="compositionally biased region" description="Polar residues" evidence="5">
    <location>
        <begin position="432"/>
        <end position="452"/>
    </location>
</feature>
<feature type="region of interest" description="Disordered" evidence="5">
    <location>
        <begin position="361"/>
        <end position="525"/>
    </location>
</feature>
<feature type="region of interest" description="Disordered" evidence="5">
    <location>
        <begin position="581"/>
        <end position="600"/>
    </location>
</feature>
<feature type="compositionally biased region" description="Basic and acidic residues" evidence="5">
    <location>
        <begin position="300"/>
        <end position="321"/>
    </location>
</feature>
<gene>
    <name evidence="7" type="ORF">FOB64_005973</name>
</gene>
<dbReference type="Gene3D" id="1.10.20.10">
    <property type="entry name" value="Histone, subunit A"/>
    <property type="match status" value="1"/>
</dbReference>
<dbReference type="CDD" id="cd22920">
    <property type="entry name" value="HFD_CENP-T"/>
    <property type="match status" value="1"/>
</dbReference>
<dbReference type="InterPro" id="IPR009072">
    <property type="entry name" value="Histone-fold"/>
</dbReference>
<feature type="compositionally biased region" description="Acidic residues" evidence="5">
    <location>
        <begin position="581"/>
        <end position="594"/>
    </location>
</feature>
<feature type="region of interest" description="Disordered" evidence="5">
    <location>
        <begin position="1"/>
        <end position="35"/>
    </location>
</feature>
<evidence type="ECO:0000313" key="7">
    <source>
        <dbReference type="EMBL" id="KAF6062939.1"/>
    </source>
</evidence>
<comment type="caution">
    <text evidence="7">The sequence shown here is derived from an EMBL/GenBank/DDBJ whole genome shotgun (WGS) entry which is preliminary data.</text>
</comment>
<evidence type="ECO:0000256" key="4">
    <source>
        <dbReference type="ARBA" id="ARBA00023242"/>
    </source>
</evidence>
<feature type="region of interest" description="Disordered" evidence="5">
    <location>
        <begin position="65"/>
        <end position="124"/>
    </location>
</feature>
<evidence type="ECO:0000256" key="2">
    <source>
        <dbReference type="ARBA" id="ARBA00004286"/>
    </source>
</evidence>
<comment type="subcellular location">
    <subcellularLocation>
        <location evidence="2">Chromosome</location>
    </subcellularLocation>
    <subcellularLocation>
        <location evidence="1">Nucleus</location>
    </subcellularLocation>
</comment>
<evidence type="ECO:0000259" key="6">
    <source>
        <dbReference type="Pfam" id="PF15511"/>
    </source>
</evidence>
<dbReference type="Pfam" id="PF15511">
    <property type="entry name" value="CENP-T_C"/>
    <property type="match status" value="1"/>
</dbReference>